<evidence type="ECO:0000256" key="5">
    <source>
        <dbReference type="ARBA" id="ARBA00012135"/>
    </source>
</evidence>
<keyword evidence="10 17" id="KW-0418">Kinase</keyword>
<dbReference type="GO" id="GO:0005829">
    <property type="term" value="C:cytosol"/>
    <property type="evidence" value="ECO:0007669"/>
    <property type="project" value="TreeGrafter"/>
</dbReference>
<dbReference type="GO" id="GO:0009228">
    <property type="term" value="P:thiamine biosynthetic process"/>
    <property type="evidence" value="ECO:0007669"/>
    <property type="project" value="UniProtKB-KW"/>
</dbReference>
<dbReference type="InterPro" id="IPR013749">
    <property type="entry name" value="PM/HMP-P_kinase-1"/>
</dbReference>
<dbReference type="Proteomes" id="UP000216207">
    <property type="component" value="Unassembled WGS sequence"/>
</dbReference>
<dbReference type="GO" id="GO:0005524">
    <property type="term" value="F:ATP binding"/>
    <property type="evidence" value="ECO:0007669"/>
    <property type="project" value="UniProtKB-KW"/>
</dbReference>
<name>A0A268P4E6_SHOCL</name>
<keyword evidence="12" id="KW-0784">Thiamine biosynthesis</keyword>
<evidence type="ECO:0000256" key="10">
    <source>
        <dbReference type="ARBA" id="ARBA00022777"/>
    </source>
</evidence>
<dbReference type="GO" id="GO:0008972">
    <property type="term" value="F:phosphomethylpyrimidine kinase activity"/>
    <property type="evidence" value="ECO:0007669"/>
    <property type="project" value="UniProtKB-EC"/>
</dbReference>
<dbReference type="CDD" id="cd01169">
    <property type="entry name" value="HMPP_kinase"/>
    <property type="match status" value="1"/>
</dbReference>
<dbReference type="EMBL" id="NPCC01000004">
    <property type="protein sequence ID" value="PAE90551.1"/>
    <property type="molecule type" value="Genomic_DNA"/>
</dbReference>
<keyword evidence="8" id="KW-0808">Transferase</keyword>
<evidence type="ECO:0000313" key="17">
    <source>
        <dbReference type="EMBL" id="PAE90551.1"/>
    </source>
</evidence>
<dbReference type="NCBIfam" id="TIGR00097">
    <property type="entry name" value="HMP-P_kinase"/>
    <property type="match status" value="1"/>
</dbReference>
<dbReference type="FunFam" id="3.40.1190.20:FF:000003">
    <property type="entry name" value="Phosphomethylpyrimidine kinase ThiD"/>
    <property type="match status" value="1"/>
</dbReference>
<sequence length="272" mass="28265">MPIPTVLSVAGSDSSGGAGIQADIKTCQELGVYAATAITAITAQNTTGVQSWQGLDASLVRDQIEAVLSDIGVHVIKTGMLVHADIVTTVAELANTYRVANIVVDPVMASTSGTALLSAEGQQVLVQKLLPLATVFTPNLPETAMLLNKPECKTIAEMKAAAVQLHKMGPKLVILKGGHLRQGEAIDLCYDGQAFFELKTKRLDRKHTHGTGCTFASAIAAELAKGAKPIEAAKKAKAYVTAAISEGIPLGAGIGPTDHAAYRRLGQEGGCN</sequence>
<evidence type="ECO:0000256" key="14">
    <source>
        <dbReference type="ARBA" id="ARBA00042102"/>
    </source>
</evidence>
<evidence type="ECO:0000256" key="4">
    <source>
        <dbReference type="ARBA" id="ARBA00009879"/>
    </source>
</evidence>
<dbReference type="InterPro" id="IPR004399">
    <property type="entry name" value="HMP/HMP-P_kinase_dom"/>
</dbReference>
<dbReference type="Gene3D" id="3.40.1190.20">
    <property type="match status" value="1"/>
</dbReference>
<evidence type="ECO:0000256" key="11">
    <source>
        <dbReference type="ARBA" id="ARBA00022840"/>
    </source>
</evidence>
<evidence type="ECO:0000256" key="13">
    <source>
        <dbReference type="ARBA" id="ARBA00037917"/>
    </source>
</evidence>
<evidence type="ECO:0000256" key="15">
    <source>
        <dbReference type="ARBA" id="ARBA00043176"/>
    </source>
</evidence>
<dbReference type="AlphaFoldDB" id="A0A268P4E6"/>
<keyword evidence="9" id="KW-0547">Nucleotide-binding</keyword>
<evidence type="ECO:0000256" key="3">
    <source>
        <dbReference type="ARBA" id="ARBA00004769"/>
    </source>
</evidence>
<dbReference type="PANTHER" id="PTHR20858">
    <property type="entry name" value="PHOSPHOMETHYLPYRIMIDINE KINASE"/>
    <property type="match status" value="1"/>
</dbReference>
<evidence type="ECO:0000256" key="6">
    <source>
        <dbReference type="ARBA" id="ARBA00012963"/>
    </source>
</evidence>
<proteinExistence type="inferred from homology"/>
<dbReference type="SUPFAM" id="SSF53613">
    <property type="entry name" value="Ribokinase-like"/>
    <property type="match status" value="1"/>
</dbReference>
<comment type="caution">
    <text evidence="17">The sequence shown here is derived from an EMBL/GenBank/DDBJ whole genome shotgun (WGS) entry which is preliminary data.</text>
</comment>
<gene>
    <name evidence="17" type="primary">thiD</name>
    <name evidence="17" type="ORF">CHH72_01300</name>
</gene>
<dbReference type="PANTHER" id="PTHR20858:SF17">
    <property type="entry name" value="HYDROXYMETHYLPYRIMIDINE_PHOSPHOMETHYLPYRIMIDINE KINASE THI20-RELATED"/>
    <property type="match status" value="1"/>
</dbReference>
<reference evidence="17 18" key="1">
    <citation type="submission" date="2017-07" db="EMBL/GenBank/DDBJ databases">
        <title>Isolation and whole genome analysis of endospore-forming bacteria from heroin.</title>
        <authorList>
            <person name="Kalinowski J."/>
            <person name="Ahrens B."/>
            <person name="Al-Dilaimi A."/>
            <person name="Winkler A."/>
            <person name="Wibberg D."/>
            <person name="Schleenbecker U."/>
            <person name="Ruckert C."/>
            <person name="Wolfel R."/>
            <person name="Grass G."/>
        </authorList>
    </citation>
    <scope>NUCLEOTIDE SEQUENCE [LARGE SCALE GENOMIC DNA]</scope>
    <source>
        <strain evidence="17 18">7539</strain>
    </source>
</reference>
<evidence type="ECO:0000256" key="9">
    <source>
        <dbReference type="ARBA" id="ARBA00022741"/>
    </source>
</evidence>
<evidence type="ECO:0000256" key="2">
    <source>
        <dbReference type="ARBA" id="ARBA00000565"/>
    </source>
</evidence>
<dbReference type="EC" id="2.7.1.49" evidence="5"/>
<dbReference type="RefSeq" id="WP_095326045.1">
    <property type="nucleotide sequence ID" value="NZ_NPCC01000004.1"/>
</dbReference>
<dbReference type="GO" id="GO:0008902">
    <property type="term" value="F:hydroxymethylpyrimidine kinase activity"/>
    <property type="evidence" value="ECO:0007669"/>
    <property type="project" value="UniProtKB-EC"/>
</dbReference>
<accession>A0A268P4E6</accession>
<keyword evidence="11" id="KW-0067">ATP-binding</keyword>
<dbReference type="InterPro" id="IPR029056">
    <property type="entry name" value="Ribokinase-like"/>
</dbReference>
<organism evidence="17 18">
    <name type="scientific">Shouchella clausii</name>
    <name type="common">Alkalihalobacillus clausii</name>
    <dbReference type="NCBI Taxonomy" id="79880"/>
    <lineage>
        <taxon>Bacteria</taxon>
        <taxon>Bacillati</taxon>
        <taxon>Bacillota</taxon>
        <taxon>Bacilli</taxon>
        <taxon>Bacillales</taxon>
        <taxon>Bacillaceae</taxon>
        <taxon>Shouchella</taxon>
    </lineage>
</organism>
<comment type="pathway">
    <text evidence="3">Cofactor biosynthesis; thiamine diphosphate biosynthesis; 4-amino-2-methyl-5-diphosphomethylpyrimidine from 5-amino-1-(5-phospho-D-ribosyl)imidazole: step 3/3.</text>
</comment>
<comment type="similarity">
    <text evidence="4">Belongs to the ThiD family.</text>
</comment>
<comment type="pathway">
    <text evidence="13">Cofactor biosynthesis; thiamine diphosphate biosynthesis; 4-amino-2-methyl-5-diphosphomethylpyrimidine from 5-amino-1-(5-phospho-D-ribosyl)imidazole: step 2/3.</text>
</comment>
<comment type="catalytic activity">
    <reaction evidence="2">
        <text>4-amino-2-methyl-5-(phosphooxymethyl)pyrimidine + ATP = 4-amino-2-methyl-5-(diphosphooxymethyl)pyrimidine + ADP</text>
        <dbReference type="Rhea" id="RHEA:19893"/>
        <dbReference type="ChEBI" id="CHEBI:30616"/>
        <dbReference type="ChEBI" id="CHEBI:57841"/>
        <dbReference type="ChEBI" id="CHEBI:58354"/>
        <dbReference type="ChEBI" id="CHEBI:456216"/>
        <dbReference type="EC" id="2.7.4.7"/>
    </reaction>
</comment>
<evidence type="ECO:0000256" key="7">
    <source>
        <dbReference type="ARBA" id="ARBA00019161"/>
    </source>
</evidence>
<protein>
    <recommendedName>
        <fullName evidence="7">Hydroxymethylpyrimidine/phosphomethylpyrimidine kinase</fullName>
        <ecNumber evidence="5">2.7.1.49</ecNumber>
        <ecNumber evidence="6">2.7.4.7</ecNumber>
    </recommendedName>
    <alternativeName>
        <fullName evidence="14">Hydroxymethylpyrimidine kinase</fullName>
    </alternativeName>
    <alternativeName>
        <fullName evidence="15">Hydroxymethylpyrimidine phosphate kinase</fullName>
    </alternativeName>
</protein>
<evidence type="ECO:0000256" key="12">
    <source>
        <dbReference type="ARBA" id="ARBA00022977"/>
    </source>
</evidence>
<evidence type="ECO:0000256" key="8">
    <source>
        <dbReference type="ARBA" id="ARBA00022679"/>
    </source>
</evidence>
<feature type="domain" description="Pyridoxamine kinase/Phosphomethylpyrimidine kinase" evidence="16">
    <location>
        <begin position="13"/>
        <end position="258"/>
    </location>
</feature>
<dbReference type="Pfam" id="PF08543">
    <property type="entry name" value="Phos_pyr_kin"/>
    <property type="match status" value="1"/>
</dbReference>
<evidence type="ECO:0000256" key="1">
    <source>
        <dbReference type="ARBA" id="ARBA00000151"/>
    </source>
</evidence>
<evidence type="ECO:0000313" key="18">
    <source>
        <dbReference type="Proteomes" id="UP000216207"/>
    </source>
</evidence>
<evidence type="ECO:0000259" key="16">
    <source>
        <dbReference type="Pfam" id="PF08543"/>
    </source>
</evidence>
<dbReference type="EC" id="2.7.4.7" evidence="6"/>
<comment type="catalytic activity">
    <reaction evidence="1">
        <text>4-amino-5-hydroxymethyl-2-methylpyrimidine + ATP = 4-amino-2-methyl-5-(phosphooxymethyl)pyrimidine + ADP + H(+)</text>
        <dbReference type="Rhea" id="RHEA:23096"/>
        <dbReference type="ChEBI" id="CHEBI:15378"/>
        <dbReference type="ChEBI" id="CHEBI:16892"/>
        <dbReference type="ChEBI" id="CHEBI:30616"/>
        <dbReference type="ChEBI" id="CHEBI:58354"/>
        <dbReference type="ChEBI" id="CHEBI:456216"/>
        <dbReference type="EC" id="2.7.1.49"/>
    </reaction>
</comment>